<dbReference type="AlphaFoldDB" id="A0A1A7Y3X9"/>
<organism evidence="2">
    <name type="scientific">Iconisemion striatum</name>
    <dbReference type="NCBI Taxonomy" id="60296"/>
    <lineage>
        <taxon>Eukaryota</taxon>
        <taxon>Metazoa</taxon>
        <taxon>Chordata</taxon>
        <taxon>Craniata</taxon>
        <taxon>Vertebrata</taxon>
        <taxon>Euteleostomi</taxon>
        <taxon>Actinopterygii</taxon>
        <taxon>Neopterygii</taxon>
        <taxon>Teleostei</taxon>
        <taxon>Neoteleostei</taxon>
        <taxon>Acanthomorphata</taxon>
        <taxon>Ovalentaria</taxon>
        <taxon>Atherinomorphae</taxon>
        <taxon>Cyprinodontiformes</taxon>
        <taxon>Nothobranchiidae</taxon>
        <taxon>Iconisemion</taxon>
    </lineage>
</organism>
<name>A0A1A7Y3X9_9TELE</name>
<dbReference type="EMBL" id="HADX01002930">
    <property type="protein sequence ID" value="SBP25162.1"/>
    <property type="molecule type" value="Transcribed_RNA"/>
</dbReference>
<gene>
    <name evidence="2" type="primary">CABZ01070579.1</name>
</gene>
<feature type="region of interest" description="Disordered" evidence="1">
    <location>
        <begin position="20"/>
        <end position="40"/>
    </location>
</feature>
<feature type="non-terminal residue" evidence="2">
    <location>
        <position position="1"/>
    </location>
</feature>
<proteinExistence type="predicted"/>
<feature type="non-terminal residue" evidence="2">
    <location>
        <position position="40"/>
    </location>
</feature>
<reference evidence="2" key="1">
    <citation type="submission" date="2016-05" db="EMBL/GenBank/DDBJ databases">
        <authorList>
            <person name="Lavstsen T."/>
            <person name="Jespersen J.S."/>
        </authorList>
    </citation>
    <scope>NUCLEOTIDE SEQUENCE</scope>
    <source>
        <tissue evidence="2">Brain</tissue>
    </source>
</reference>
<evidence type="ECO:0000313" key="2">
    <source>
        <dbReference type="EMBL" id="SBP25162.1"/>
    </source>
</evidence>
<reference evidence="2" key="2">
    <citation type="submission" date="2016-06" db="EMBL/GenBank/DDBJ databases">
        <title>The genome of a short-lived fish provides insights into sex chromosome evolution and the genetic control of aging.</title>
        <authorList>
            <person name="Reichwald K."/>
            <person name="Felder M."/>
            <person name="Petzold A."/>
            <person name="Koch P."/>
            <person name="Groth M."/>
            <person name="Platzer M."/>
        </authorList>
    </citation>
    <scope>NUCLEOTIDE SEQUENCE</scope>
    <source>
        <tissue evidence="2">Brain</tissue>
    </source>
</reference>
<accession>A0A1A7Y3X9</accession>
<feature type="compositionally biased region" description="Polar residues" evidence="1">
    <location>
        <begin position="21"/>
        <end position="33"/>
    </location>
</feature>
<sequence length="40" mass="4317">PTLELAELYCINTCPVCPTSRGETLQPPSQTSVMGPRTKP</sequence>
<protein>
    <submittedName>
        <fullName evidence="2">Zinc finger protein 217</fullName>
    </submittedName>
</protein>
<evidence type="ECO:0000256" key="1">
    <source>
        <dbReference type="SAM" id="MobiDB-lite"/>
    </source>
</evidence>